<dbReference type="Pfam" id="PF05241">
    <property type="entry name" value="EBP"/>
    <property type="match status" value="1"/>
</dbReference>
<dbReference type="GO" id="GO:0016020">
    <property type="term" value="C:membrane"/>
    <property type="evidence" value="ECO:0007669"/>
    <property type="project" value="UniProtKB-SubCell"/>
</dbReference>
<evidence type="ECO:0000256" key="7">
    <source>
        <dbReference type="ARBA" id="ARBA00023011"/>
    </source>
</evidence>
<name>A0A1Y1YM20_9FUNG</name>
<accession>A0A1Y1YM20</accession>
<keyword evidence="6 13" id="KW-1133">Transmembrane helix</keyword>
<evidence type="ECO:0000313" key="17">
    <source>
        <dbReference type="Proteomes" id="UP000193498"/>
    </source>
</evidence>
<keyword evidence="3" id="KW-0444">Lipid biosynthesis</keyword>
<evidence type="ECO:0000256" key="12">
    <source>
        <dbReference type="ARBA" id="ARBA00023235"/>
    </source>
</evidence>
<dbReference type="Proteomes" id="UP000193498">
    <property type="component" value="Unassembled WGS sequence"/>
</dbReference>
<keyword evidence="7" id="KW-0756">Sterol biosynthesis</keyword>
<dbReference type="InParanoid" id="A0A1Y1YM20"/>
<keyword evidence="12" id="KW-0413">Isomerase</keyword>
<dbReference type="GO" id="GO:0004769">
    <property type="term" value="F:steroid Delta-isomerase activity"/>
    <property type="evidence" value="ECO:0007669"/>
    <property type="project" value="TreeGrafter"/>
</dbReference>
<keyword evidence="5" id="KW-0752">Steroid biosynthesis</keyword>
<evidence type="ECO:0000256" key="6">
    <source>
        <dbReference type="ARBA" id="ARBA00022989"/>
    </source>
</evidence>
<dbReference type="STRING" id="1314790.A0A1Y1YM20"/>
<keyword evidence="10" id="KW-1207">Sterol metabolism</keyword>
<dbReference type="GO" id="GO:0016126">
    <property type="term" value="P:sterol biosynthetic process"/>
    <property type="evidence" value="ECO:0007669"/>
    <property type="project" value="UniProtKB-KW"/>
</dbReference>
<gene>
    <name evidence="16" type="ORF">K493DRAFT_366133</name>
</gene>
<dbReference type="EMBL" id="MCFE01000103">
    <property type="protein sequence ID" value="ORX99052.1"/>
    <property type="molecule type" value="Genomic_DNA"/>
</dbReference>
<evidence type="ECO:0000256" key="11">
    <source>
        <dbReference type="ARBA" id="ARBA00023221"/>
    </source>
</evidence>
<protein>
    <recommendedName>
        <fullName evidence="15">EXPERA domain-containing protein</fullName>
    </recommendedName>
</protein>
<feature type="transmembrane region" description="Helical" evidence="14">
    <location>
        <begin position="194"/>
        <end position="216"/>
    </location>
</feature>
<keyword evidence="9 13" id="KW-0472">Membrane</keyword>
<dbReference type="GO" id="GO:0005783">
    <property type="term" value="C:endoplasmic reticulum"/>
    <property type="evidence" value="ECO:0007669"/>
    <property type="project" value="TreeGrafter"/>
</dbReference>
<feature type="transmembrane region" description="Helical" evidence="14">
    <location>
        <begin position="77"/>
        <end position="97"/>
    </location>
</feature>
<comment type="similarity">
    <text evidence="2">Belongs to the EBP family.</text>
</comment>
<feature type="transmembrane region" description="Helical" evidence="14">
    <location>
        <begin position="135"/>
        <end position="154"/>
    </location>
</feature>
<dbReference type="GO" id="GO:0047750">
    <property type="term" value="F:cholestenol delta-isomerase activity"/>
    <property type="evidence" value="ECO:0007669"/>
    <property type="project" value="InterPro"/>
</dbReference>
<feature type="transmembrane region" description="Helical" evidence="14">
    <location>
        <begin position="46"/>
        <end position="65"/>
    </location>
</feature>
<dbReference type="PANTHER" id="PTHR14207">
    <property type="entry name" value="STEROL ISOMERASE"/>
    <property type="match status" value="1"/>
</dbReference>
<dbReference type="PANTHER" id="PTHR14207:SF0">
    <property type="entry name" value="3-BETA-HYDROXYSTEROID-DELTA(8),DELTA(7)-ISOMERASE"/>
    <property type="match status" value="1"/>
</dbReference>
<comment type="subcellular location">
    <subcellularLocation>
        <location evidence="1">Membrane</location>
        <topology evidence="1">Multi-pass membrane protein</topology>
    </subcellularLocation>
</comment>
<evidence type="ECO:0000256" key="2">
    <source>
        <dbReference type="ARBA" id="ARBA00008337"/>
    </source>
</evidence>
<keyword evidence="11" id="KW-0753">Steroid metabolism</keyword>
<evidence type="ECO:0000256" key="14">
    <source>
        <dbReference type="SAM" id="Phobius"/>
    </source>
</evidence>
<evidence type="ECO:0000256" key="8">
    <source>
        <dbReference type="ARBA" id="ARBA00023098"/>
    </source>
</evidence>
<evidence type="ECO:0000256" key="13">
    <source>
        <dbReference type="PROSITE-ProRule" id="PRU01087"/>
    </source>
</evidence>
<evidence type="ECO:0000256" key="9">
    <source>
        <dbReference type="ARBA" id="ARBA00023136"/>
    </source>
</evidence>
<dbReference type="OrthoDB" id="58557at2759"/>
<evidence type="ECO:0000313" key="16">
    <source>
        <dbReference type="EMBL" id="ORX99052.1"/>
    </source>
</evidence>
<evidence type="ECO:0000256" key="4">
    <source>
        <dbReference type="ARBA" id="ARBA00022692"/>
    </source>
</evidence>
<evidence type="ECO:0000256" key="10">
    <source>
        <dbReference type="ARBA" id="ARBA00023166"/>
    </source>
</evidence>
<evidence type="ECO:0000256" key="3">
    <source>
        <dbReference type="ARBA" id="ARBA00022516"/>
    </source>
</evidence>
<organism evidence="16 17">
    <name type="scientific">Basidiobolus meristosporus CBS 931.73</name>
    <dbReference type="NCBI Taxonomy" id="1314790"/>
    <lineage>
        <taxon>Eukaryota</taxon>
        <taxon>Fungi</taxon>
        <taxon>Fungi incertae sedis</taxon>
        <taxon>Zoopagomycota</taxon>
        <taxon>Entomophthoromycotina</taxon>
        <taxon>Basidiobolomycetes</taxon>
        <taxon>Basidiobolales</taxon>
        <taxon>Basidiobolaceae</taxon>
        <taxon>Basidiobolus</taxon>
    </lineage>
</organism>
<dbReference type="InterPro" id="IPR033118">
    <property type="entry name" value="EXPERA"/>
</dbReference>
<dbReference type="GO" id="GO:0000247">
    <property type="term" value="F:C-8 sterol isomerase activity"/>
    <property type="evidence" value="ECO:0007669"/>
    <property type="project" value="TreeGrafter"/>
</dbReference>
<evidence type="ECO:0000256" key="5">
    <source>
        <dbReference type="ARBA" id="ARBA00022955"/>
    </source>
</evidence>
<dbReference type="InterPro" id="IPR007905">
    <property type="entry name" value="EBP"/>
</dbReference>
<keyword evidence="8" id="KW-0443">Lipid metabolism</keyword>
<sequence>MEYKMGNAVGVGGGFSISGAMSSHPYYPRSLVLPNYVAPSYPLSLTLGGILTVVGLLVTAASLAAHSKGLPVVEGMIFTWLILSGFVHCTLQAYFVLFHRSMASDNFIIAQMWKEYAKCDSRYVTSNTLLWCSEVIMLVFVGPMCFYTSYLVYVGSVVSHLYLAICSLCHLLVTGLYMLTSMVDGNPGCAPQRYYFWVYFVSSNSPWIFLPAILLARSVHFLHQALLGTK</sequence>
<dbReference type="PROSITE" id="PS51751">
    <property type="entry name" value="EXPERA"/>
    <property type="match status" value="1"/>
</dbReference>
<dbReference type="AlphaFoldDB" id="A0A1Y1YM20"/>
<proteinExistence type="inferred from homology"/>
<evidence type="ECO:0000256" key="1">
    <source>
        <dbReference type="ARBA" id="ARBA00004141"/>
    </source>
</evidence>
<feature type="transmembrane region" description="Helical" evidence="14">
    <location>
        <begin position="161"/>
        <end position="182"/>
    </location>
</feature>
<feature type="domain" description="EXPERA" evidence="15">
    <location>
        <begin position="73"/>
        <end position="215"/>
    </location>
</feature>
<evidence type="ECO:0000259" key="15">
    <source>
        <dbReference type="PROSITE" id="PS51751"/>
    </source>
</evidence>
<comment type="caution">
    <text evidence="16">The sequence shown here is derived from an EMBL/GenBank/DDBJ whole genome shotgun (WGS) entry which is preliminary data.</text>
</comment>
<reference evidence="16 17" key="1">
    <citation type="submission" date="2016-07" db="EMBL/GenBank/DDBJ databases">
        <title>Pervasive Adenine N6-methylation of Active Genes in Fungi.</title>
        <authorList>
            <consortium name="DOE Joint Genome Institute"/>
            <person name="Mondo S.J."/>
            <person name="Dannebaum R.O."/>
            <person name="Kuo R.C."/>
            <person name="Labutti K."/>
            <person name="Haridas S."/>
            <person name="Kuo A."/>
            <person name="Salamov A."/>
            <person name="Ahrendt S.R."/>
            <person name="Lipzen A."/>
            <person name="Sullivan W."/>
            <person name="Andreopoulos W.B."/>
            <person name="Clum A."/>
            <person name="Lindquist E."/>
            <person name="Daum C."/>
            <person name="Ramamoorthy G.K."/>
            <person name="Gryganskyi A."/>
            <person name="Culley D."/>
            <person name="Magnuson J.K."/>
            <person name="James T.Y."/>
            <person name="O'Malley M.A."/>
            <person name="Stajich J.E."/>
            <person name="Spatafora J.W."/>
            <person name="Visel A."/>
            <person name="Grigoriev I.V."/>
        </authorList>
    </citation>
    <scope>NUCLEOTIDE SEQUENCE [LARGE SCALE GENOMIC DNA]</scope>
    <source>
        <strain evidence="16 17">CBS 931.73</strain>
    </source>
</reference>
<keyword evidence="4 13" id="KW-0812">Transmembrane</keyword>
<keyword evidence="17" id="KW-1185">Reference proteome</keyword>